<dbReference type="InterPro" id="IPR012255">
    <property type="entry name" value="ETF_b"/>
</dbReference>
<keyword evidence="3" id="KW-0813">Transport</keyword>
<protein>
    <recommendedName>
        <fullName evidence="2">Electron transfer flavoprotein subunit beta</fullName>
    </recommendedName>
</protein>
<dbReference type="Gene3D" id="3.40.50.620">
    <property type="entry name" value="HUPs"/>
    <property type="match status" value="1"/>
</dbReference>
<dbReference type="Proteomes" id="UP000192418">
    <property type="component" value="Unassembled WGS sequence"/>
</dbReference>
<evidence type="ECO:0000256" key="2">
    <source>
        <dbReference type="ARBA" id="ARBA00016797"/>
    </source>
</evidence>
<dbReference type="InterPro" id="IPR033948">
    <property type="entry name" value="ETF_beta_N"/>
</dbReference>
<proteinExistence type="inferred from homology"/>
<evidence type="ECO:0000313" key="6">
    <source>
        <dbReference type="EMBL" id="SMC82226.1"/>
    </source>
</evidence>
<dbReference type="AlphaFoldDB" id="A0A1W2CAV1"/>
<name>A0A1W2CAV1_9BACT</name>
<dbReference type="Pfam" id="PF01012">
    <property type="entry name" value="ETF"/>
    <property type="match status" value="1"/>
</dbReference>
<evidence type="ECO:0000256" key="1">
    <source>
        <dbReference type="ARBA" id="ARBA00007557"/>
    </source>
</evidence>
<dbReference type="InterPro" id="IPR014729">
    <property type="entry name" value="Rossmann-like_a/b/a_fold"/>
</dbReference>
<accession>A0A1W2CAV1</accession>
<reference evidence="6 7" key="1">
    <citation type="submission" date="2017-04" db="EMBL/GenBank/DDBJ databases">
        <authorList>
            <person name="Afonso C.L."/>
            <person name="Miller P.J."/>
            <person name="Scott M.A."/>
            <person name="Spackman E."/>
            <person name="Goraichik I."/>
            <person name="Dimitrov K.M."/>
            <person name="Suarez D.L."/>
            <person name="Swayne D.E."/>
        </authorList>
    </citation>
    <scope>NUCLEOTIDE SEQUENCE [LARGE SCALE GENOMIC DNA]</scope>
    <source>
        <strain evidence="6 7">DSM 3385</strain>
    </source>
</reference>
<evidence type="ECO:0000313" key="7">
    <source>
        <dbReference type="Proteomes" id="UP000192418"/>
    </source>
</evidence>
<dbReference type="STRING" id="1121400.SAMN02746065_11153"/>
<comment type="similarity">
    <text evidence="1">Belongs to the ETF beta-subunit/FixA family.</text>
</comment>
<dbReference type="PANTHER" id="PTHR21294">
    <property type="entry name" value="ELECTRON TRANSFER FLAVOPROTEIN BETA-SUBUNIT"/>
    <property type="match status" value="1"/>
</dbReference>
<keyword evidence="7" id="KW-1185">Reference proteome</keyword>
<evidence type="ECO:0000256" key="4">
    <source>
        <dbReference type="ARBA" id="ARBA00022982"/>
    </source>
</evidence>
<dbReference type="RefSeq" id="WP_084069487.1">
    <property type="nucleotide sequence ID" value="NZ_FWXY01000011.1"/>
</dbReference>
<sequence>MKIFVCIKHVPDTAANIKLVGDNGFEDSECKFIVNPYDEYGLEEAVSLVEKEGGEVVVVTVGKGAATATLRSAMAMGAARAIHVQTQGQFLDSTLTAKALKAAMDQDGAADLIFTGKGSVDTEGAQTQYRLAAAMGLPVVNEVSRLTIDGQKATMEKEIGGGEREVLEMPLPGIIGATKGLNEPRYPKFPDIMKAKKKKIQEMAIGDLGIDENAGASQLVKLEAVPERSGAKMLEGSVQEQVAQLIKVLREDEKII</sequence>
<evidence type="ECO:0000259" key="5">
    <source>
        <dbReference type="SMART" id="SM00893"/>
    </source>
</evidence>
<dbReference type="EMBL" id="FWXY01000011">
    <property type="protein sequence ID" value="SMC82226.1"/>
    <property type="molecule type" value="Genomic_DNA"/>
</dbReference>
<dbReference type="SMART" id="SM00893">
    <property type="entry name" value="ETF"/>
    <property type="match status" value="1"/>
</dbReference>
<dbReference type="OrthoDB" id="9781325at2"/>
<feature type="domain" description="Electron transfer flavoprotein alpha/beta-subunit N-terminal" evidence="5">
    <location>
        <begin position="22"/>
        <end position="212"/>
    </location>
</feature>
<dbReference type="PIRSF" id="PIRSF000090">
    <property type="entry name" value="Beta-ETF"/>
    <property type="match status" value="1"/>
</dbReference>
<dbReference type="GO" id="GO:0009055">
    <property type="term" value="F:electron transfer activity"/>
    <property type="evidence" value="ECO:0007669"/>
    <property type="project" value="InterPro"/>
</dbReference>
<dbReference type="PANTHER" id="PTHR21294:SF8">
    <property type="entry name" value="ELECTRON TRANSFER FLAVOPROTEIN SUBUNIT BETA"/>
    <property type="match status" value="1"/>
</dbReference>
<evidence type="ECO:0000256" key="3">
    <source>
        <dbReference type="ARBA" id="ARBA00022448"/>
    </source>
</evidence>
<organism evidence="6 7">
    <name type="scientific">Desulfocicer vacuolatum DSM 3385</name>
    <dbReference type="NCBI Taxonomy" id="1121400"/>
    <lineage>
        <taxon>Bacteria</taxon>
        <taxon>Pseudomonadati</taxon>
        <taxon>Thermodesulfobacteriota</taxon>
        <taxon>Desulfobacteria</taxon>
        <taxon>Desulfobacterales</taxon>
        <taxon>Desulfobacteraceae</taxon>
        <taxon>Desulfocicer</taxon>
    </lineage>
</organism>
<dbReference type="InterPro" id="IPR014730">
    <property type="entry name" value="ETF_a/b_N"/>
</dbReference>
<keyword evidence="4" id="KW-0249">Electron transport</keyword>
<dbReference type="SUPFAM" id="SSF52402">
    <property type="entry name" value="Adenine nucleotide alpha hydrolases-like"/>
    <property type="match status" value="1"/>
</dbReference>
<dbReference type="CDD" id="cd01714">
    <property type="entry name" value="ETF_beta"/>
    <property type="match status" value="1"/>
</dbReference>
<gene>
    <name evidence="6" type="ORF">SAMN02746065_11153</name>
</gene>